<accession>A0AA89I389</accession>
<gene>
    <name evidence="1" type="ORF">FC90_GL000612</name>
</gene>
<dbReference type="EMBL" id="AYZB01000003">
    <property type="protein sequence ID" value="KRM24138.1"/>
    <property type="molecule type" value="Genomic_DNA"/>
</dbReference>
<comment type="caution">
    <text evidence="1">The sequence shown here is derived from an EMBL/GenBank/DDBJ whole genome shotgun (WGS) entry which is preliminary data.</text>
</comment>
<evidence type="ECO:0000313" key="2">
    <source>
        <dbReference type="Proteomes" id="UP000050823"/>
    </source>
</evidence>
<protein>
    <submittedName>
        <fullName evidence="1">Uncharacterized protein</fullName>
    </submittedName>
</protein>
<name>A0AA89I389_9LACO</name>
<reference evidence="1 2" key="1">
    <citation type="journal article" date="2015" name="Genome Announc.">
        <title>Expanding the biotechnology potential of lactobacilli through comparative genomics of 213 strains and associated genera.</title>
        <authorList>
            <person name="Sun Z."/>
            <person name="Harris H.M."/>
            <person name="McCann A."/>
            <person name="Guo C."/>
            <person name="Argimon S."/>
            <person name="Zhang W."/>
            <person name="Yang X."/>
            <person name="Jeffery I.B."/>
            <person name="Cooney J.C."/>
            <person name="Kagawa T.F."/>
            <person name="Liu W."/>
            <person name="Song Y."/>
            <person name="Salvetti E."/>
            <person name="Wrobel A."/>
            <person name="Rasinkangas P."/>
            <person name="Parkhill J."/>
            <person name="Rea M.C."/>
            <person name="O'Sullivan O."/>
            <person name="Ritari J."/>
            <person name="Douillard F.P."/>
            <person name="Paul Ross R."/>
            <person name="Yang R."/>
            <person name="Briner A.E."/>
            <person name="Felis G.E."/>
            <person name="de Vos W.M."/>
            <person name="Barrangou R."/>
            <person name="Klaenhammer T.R."/>
            <person name="Caufield P.W."/>
            <person name="Cui Y."/>
            <person name="Zhang H."/>
            <person name="O'Toole P.W."/>
        </authorList>
    </citation>
    <scope>NUCLEOTIDE SEQUENCE [LARGE SCALE GENOMIC DNA]</scope>
    <source>
        <strain evidence="1 2">DSM 20719</strain>
    </source>
</reference>
<evidence type="ECO:0000313" key="1">
    <source>
        <dbReference type="EMBL" id="KRM24138.1"/>
    </source>
</evidence>
<dbReference type="Proteomes" id="UP000050823">
    <property type="component" value="Unassembled WGS sequence"/>
</dbReference>
<organism evidence="1 2">
    <name type="scientific">Latilactobacillus graminis DSM 20719</name>
    <dbReference type="NCBI Taxonomy" id="1423752"/>
    <lineage>
        <taxon>Bacteria</taxon>
        <taxon>Bacillati</taxon>
        <taxon>Bacillota</taxon>
        <taxon>Bacilli</taxon>
        <taxon>Lactobacillales</taxon>
        <taxon>Lactobacillaceae</taxon>
        <taxon>Latilactobacillus</taxon>
    </lineage>
</organism>
<dbReference type="AlphaFoldDB" id="A0AA89I389"/>
<proteinExistence type="predicted"/>
<sequence>MLIHFDVGTWLNKSRTVVTKRYGALSTDIMRLLVFLSFLADKKTFLFVKNVVEGFFLKT</sequence>